<dbReference type="EMBL" id="JELY01002851">
    <property type="protein sequence ID" value="KYF51402.1"/>
    <property type="molecule type" value="Genomic_DNA"/>
</dbReference>
<evidence type="ECO:0000313" key="1">
    <source>
        <dbReference type="EMBL" id="KYF51402.1"/>
    </source>
</evidence>
<comment type="caution">
    <text evidence="1">The sequence shown here is derived from an EMBL/GenBank/DDBJ whole genome shotgun (WGS) entry which is preliminary data.</text>
</comment>
<accession>A0A150P6T4</accession>
<protein>
    <submittedName>
        <fullName evidence="1">Uncharacterized protein</fullName>
    </submittedName>
</protein>
<evidence type="ECO:0000313" key="2">
    <source>
        <dbReference type="Proteomes" id="UP000075420"/>
    </source>
</evidence>
<dbReference type="AlphaFoldDB" id="A0A150P6T4"/>
<dbReference type="Proteomes" id="UP000075420">
    <property type="component" value="Unassembled WGS sequence"/>
</dbReference>
<sequence>MLLAFEEQGPLQLAPGELRTVWVAGQPPAPYEVSFTLLGDAAGAWVDRTTVMADADGRASVQLHASSLGSTFRLRAATKNGPAAELGVSVSAEGFGTLRVIPVYQGKRLAKEWTASVVTGVTCEELATAAPETPAGALVAHGGPDDPVEVPGAPVGPSLAVALHSGRILWGCTGERELQAGSSRDVWVPVRDLPIDLAATSLNTKLTIASAEGLDALLDTATGEMVDAFLPAGEEAASLLDAMERAAPPEEASDFQAQRREHGWDTAAQAHLAALPFSLRDRCHGWARAGQAAAPLAIHGKLSGLDDTPGSARFEVSWLGSATAESAGVPAPEIMSWTADPGDVLRLAGTLSWMPSLHAGGAAAFGASLETEAESVPEALAAAADCATLGEALVGYSGCNSDCMATLCASALKIRWNDGLEALKRARQTGKIVVNASGRAQVNSAAAPVSWTADWLGTIRYGDEEASVEGVVDAVSTDVIAN</sequence>
<proteinExistence type="predicted"/>
<gene>
    <name evidence="1" type="ORF">BE08_27625</name>
</gene>
<name>A0A150P6T4_SORCE</name>
<reference evidence="1 2" key="1">
    <citation type="submission" date="2014-02" db="EMBL/GenBank/DDBJ databases">
        <title>The small core and large imbalanced accessory genome model reveals a collaborative survival strategy of Sorangium cellulosum strains in nature.</title>
        <authorList>
            <person name="Han K."/>
            <person name="Peng R."/>
            <person name="Blom J."/>
            <person name="Li Y.-Z."/>
        </authorList>
    </citation>
    <scope>NUCLEOTIDE SEQUENCE [LARGE SCALE GENOMIC DNA]</scope>
    <source>
        <strain evidence="1 2">So0157-25</strain>
    </source>
</reference>
<organism evidence="1 2">
    <name type="scientific">Sorangium cellulosum</name>
    <name type="common">Polyangium cellulosum</name>
    <dbReference type="NCBI Taxonomy" id="56"/>
    <lineage>
        <taxon>Bacteria</taxon>
        <taxon>Pseudomonadati</taxon>
        <taxon>Myxococcota</taxon>
        <taxon>Polyangia</taxon>
        <taxon>Polyangiales</taxon>
        <taxon>Polyangiaceae</taxon>
        <taxon>Sorangium</taxon>
    </lineage>
</organism>